<keyword evidence="1" id="KW-1133">Transmembrane helix</keyword>
<keyword evidence="3" id="KW-1185">Reference proteome</keyword>
<evidence type="ECO:0000313" key="3">
    <source>
        <dbReference type="Proteomes" id="UP000440125"/>
    </source>
</evidence>
<sequence length="489" mass="55436">MKAKHFFLFFVFLFLISTNVQSQISSPSVAVSLTTFDGKLFMASSSVVYEFCHGQWVKILQMNNIKQIEGGKEGIYINNGTLYYFYKLTYLIPLNITNPFKLFYDNYTGELYVTGNSHLYIINCSRVIASYYIPLSFCYVTFNCNEAIVDSQCGYFIFFYNGSEHLTISCQDAFSGMLFADGKFITGSFDPRGLFIYNNLSVIYLNKIWDIYLRQLPEYNITLVCTKVTPCCLIYFKGMLYISSLQGIQVINLENYQSVYYNPCPAYSMIIYNCSVLVATKSGIIALNISSLPIYTLTIKKVGGLYGKVLINGTEYTFYNCLKLRLEEGIYNLTFLNCSIYKPCINNEVINLNCNKTLTIKYVGIPEELSVIIEDLNNGSRYSITINNQTYFEDSNIVKFTLPAGQYCVKIDINGVTKTFIVNLIQDEEIVINAGSFYLTANNSTITATTTTHISNNSNNSLSLACYIAIALVIVALIFMIMVIRRRQS</sequence>
<keyword evidence="1" id="KW-0472">Membrane</keyword>
<dbReference type="SUPFAM" id="SSF63825">
    <property type="entry name" value="YWTD domain"/>
    <property type="match status" value="1"/>
</dbReference>
<comment type="caution">
    <text evidence="2">The sequence shown here is derived from an EMBL/GenBank/DDBJ whole genome shotgun (WGS) entry which is preliminary data.</text>
</comment>
<reference evidence="2 3" key="1">
    <citation type="submission" date="2019-10" db="EMBL/GenBank/DDBJ databases">
        <title>Genome Sequences from Six Type Strain Members of the Archaeal Family Sulfolobaceae: Acidianus ambivalens, Acidianus infernus, Metallosphaera prunae, Stygiolobus azoricus, Sulfolobus metallicus, and Sulfurisphaera ohwakuensis.</title>
        <authorList>
            <person name="Counts J.A."/>
            <person name="Kelly R.M."/>
        </authorList>
    </citation>
    <scope>NUCLEOTIDE SEQUENCE [LARGE SCALE GENOMIC DNA]</scope>
    <source>
        <strain evidence="2 3">DSM 3191</strain>
    </source>
</reference>
<accession>A0A6A9QR91</accession>
<proteinExistence type="predicted"/>
<dbReference type="EMBL" id="WFIY01000004">
    <property type="protein sequence ID" value="MUM65737.1"/>
    <property type="molecule type" value="Genomic_DNA"/>
</dbReference>
<gene>
    <name evidence="2" type="ORF">D1867_10890</name>
</gene>
<dbReference type="Proteomes" id="UP000440125">
    <property type="component" value="Unassembled WGS sequence"/>
</dbReference>
<dbReference type="OrthoDB" id="41180at2157"/>
<name>A0A6A9QR91_ACIIN</name>
<feature type="transmembrane region" description="Helical" evidence="1">
    <location>
        <begin position="462"/>
        <end position="484"/>
    </location>
</feature>
<protein>
    <submittedName>
        <fullName evidence="2">Uncharacterized protein</fullName>
    </submittedName>
</protein>
<evidence type="ECO:0000256" key="1">
    <source>
        <dbReference type="SAM" id="Phobius"/>
    </source>
</evidence>
<dbReference type="AlphaFoldDB" id="A0A6A9QR91"/>
<keyword evidence="1" id="KW-0812">Transmembrane</keyword>
<organism evidence="2 3">
    <name type="scientific">Acidianus infernus</name>
    <dbReference type="NCBI Taxonomy" id="12915"/>
    <lineage>
        <taxon>Archaea</taxon>
        <taxon>Thermoproteota</taxon>
        <taxon>Thermoprotei</taxon>
        <taxon>Sulfolobales</taxon>
        <taxon>Sulfolobaceae</taxon>
        <taxon>Acidianus</taxon>
    </lineage>
</organism>
<dbReference type="RefSeq" id="WP_155864157.1">
    <property type="nucleotide sequence ID" value="NZ_WFIY01000004.1"/>
</dbReference>
<evidence type="ECO:0000313" key="2">
    <source>
        <dbReference type="EMBL" id="MUM65737.1"/>
    </source>
</evidence>